<dbReference type="GO" id="GO:0005764">
    <property type="term" value="C:lysosome"/>
    <property type="evidence" value="ECO:0007669"/>
    <property type="project" value="TreeGrafter"/>
</dbReference>
<dbReference type="GeneTree" id="ENSGT00940000162477"/>
<dbReference type="GO" id="GO:0005525">
    <property type="term" value="F:GTP binding"/>
    <property type="evidence" value="ECO:0007669"/>
    <property type="project" value="UniProtKB-UniRule"/>
</dbReference>
<keyword evidence="7" id="KW-0472">Membrane</keyword>
<sequence>MAGGSVSVCTECLFKVLVIGERGVGKTSFITRYVNMRFKEEYKASIGVDFALKTIEWDNKTVVRLQLWDIAGQERIRNMSRVYYKEAMGAFVVFDTTKMETLEAASQWKHDLDSKVRLVSGSPVPPVLLANKCDQTEGNKELSALMDNYCKEKGFLGWFETSAKVCCFTVVAKRHLKDSQTMRNKIPWSDETKIELFGLNAKRHIWRKPGTIPTVKQGGGSIMPWGCLSAAGTWILFRIEGKINRAKYREIIYENLPQSAQDLRLG</sequence>
<evidence type="ECO:0000256" key="6">
    <source>
        <dbReference type="ARBA" id="ARBA00046278"/>
    </source>
</evidence>
<keyword evidence="3 7" id="KW-0342">GTP-binding</keyword>
<protein>
    <recommendedName>
        <fullName evidence="7">Ras-related protein Rab</fullName>
    </recommendedName>
</protein>
<evidence type="ECO:0000256" key="7">
    <source>
        <dbReference type="RuleBase" id="RU367128"/>
    </source>
</evidence>
<comment type="subcellular location">
    <subcellularLocation>
        <location evidence="6">Endomembrane system</location>
        <topology evidence="6">Lipid-anchor</topology>
        <orientation evidence="6">Cytoplasmic side</orientation>
    </subcellularLocation>
    <subcellularLocation>
        <location evidence="7">Membrane</location>
        <topology evidence="7">Lipid-anchor</topology>
    </subcellularLocation>
</comment>
<dbReference type="SUPFAM" id="SSF52540">
    <property type="entry name" value="P-loop containing nucleoside triphosphate hydrolases"/>
    <property type="match status" value="1"/>
</dbReference>
<evidence type="ECO:0000313" key="9">
    <source>
        <dbReference type="Proteomes" id="UP000694402"/>
    </source>
</evidence>
<dbReference type="Gene3D" id="3.40.50.300">
    <property type="entry name" value="P-loop containing nucleotide triphosphate hydrolases"/>
    <property type="match status" value="1"/>
</dbReference>
<proteinExistence type="inferred from homology"/>
<dbReference type="GO" id="GO:0090385">
    <property type="term" value="P:phagosome-lysosome fusion"/>
    <property type="evidence" value="ECO:0007669"/>
    <property type="project" value="TreeGrafter"/>
</dbReference>
<dbReference type="SMART" id="SM00175">
    <property type="entry name" value="RAB"/>
    <property type="match status" value="1"/>
</dbReference>
<dbReference type="FunFam" id="3.40.50.300:FF:000222">
    <property type="entry name" value="RAB32, member RAS oncogene family"/>
    <property type="match status" value="1"/>
</dbReference>
<dbReference type="GO" id="GO:0005802">
    <property type="term" value="C:trans-Golgi network"/>
    <property type="evidence" value="ECO:0007669"/>
    <property type="project" value="UniProtKB-UniRule"/>
</dbReference>
<comment type="similarity">
    <text evidence="1 7">Belongs to the small GTPase superfamily. Rab family.</text>
</comment>
<dbReference type="Pfam" id="PF00071">
    <property type="entry name" value="Ras"/>
    <property type="match status" value="1"/>
</dbReference>
<dbReference type="SMART" id="SM00173">
    <property type="entry name" value="RAS"/>
    <property type="match status" value="1"/>
</dbReference>
<dbReference type="GO" id="GO:0045335">
    <property type="term" value="C:phagocytic vesicle"/>
    <property type="evidence" value="ECO:0007669"/>
    <property type="project" value="TreeGrafter"/>
</dbReference>
<dbReference type="AlphaFoldDB" id="A0A8C8GEC8"/>
<dbReference type="GO" id="GO:0003924">
    <property type="term" value="F:GTPase activity"/>
    <property type="evidence" value="ECO:0007669"/>
    <property type="project" value="UniProtKB-UniRule"/>
</dbReference>
<dbReference type="PANTHER" id="PTHR47981">
    <property type="entry name" value="RAB FAMILY"/>
    <property type="match status" value="1"/>
</dbReference>
<dbReference type="InterPro" id="IPR001806">
    <property type="entry name" value="Small_GTPase"/>
</dbReference>
<name>A0A8C8GEC8_ONCTS</name>
<dbReference type="Proteomes" id="UP000694402">
    <property type="component" value="Unassembled WGS sequence"/>
</dbReference>
<dbReference type="GO" id="GO:0003676">
    <property type="term" value="F:nucleic acid binding"/>
    <property type="evidence" value="ECO:0007669"/>
    <property type="project" value="InterPro"/>
</dbReference>
<keyword evidence="5 7" id="KW-0636">Prenylation</keyword>
<dbReference type="PANTHER" id="PTHR47981:SF41">
    <property type="entry name" value="RAS-RELATED PROTEIN RAB-32 ISOFORM X1"/>
    <property type="match status" value="1"/>
</dbReference>
<reference evidence="8" key="2">
    <citation type="submission" date="2025-09" db="UniProtKB">
        <authorList>
            <consortium name="Ensembl"/>
        </authorList>
    </citation>
    <scope>IDENTIFICATION</scope>
</reference>
<dbReference type="SMART" id="SM00174">
    <property type="entry name" value="RHO"/>
    <property type="match status" value="1"/>
</dbReference>
<dbReference type="SMART" id="SM00176">
    <property type="entry name" value="RAN"/>
    <property type="match status" value="1"/>
</dbReference>
<dbReference type="Gene3D" id="3.30.420.10">
    <property type="entry name" value="Ribonuclease H-like superfamily/Ribonuclease H"/>
    <property type="match status" value="1"/>
</dbReference>
<organism evidence="8 9">
    <name type="scientific">Oncorhynchus tshawytscha</name>
    <name type="common">Chinook salmon</name>
    <name type="synonym">Salmo tshawytscha</name>
    <dbReference type="NCBI Taxonomy" id="74940"/>
    <lineage>
        <taxon>Eukaryota</taxon>
        <taxon>Metazoa</taxon>
        <taxon>Chordata</taxon>
        <taxon>Craniata</taxon>
        <taxon>Vertebrata</taxon>
        <taxon>Euteleostomi</taxon>
        <taxon>Actinopterygii</taxon>
        <taxon>Neopterygii</taxon>
        <taxon>Teleostei</taxon>
        <taxon>Protacanthopterygii</taxon>
        <taxon>Salmoniformes</taxon>
        <taxon>Salmonidae</taxon>
        <taxon>Salmoninae</taxon>
        <taxon>Oncorhynchus</taxon>
    </lineage>
</organism>
<evidence type="ECO:0000256" key="4">
    <source>
        <dbReference type="ARBA" id="ARBA00023288"/>
    </source>
</evidence>
<dbReference type="InterPro" id="IPR030697">
    <property type="entry name" value="Rab29/Rab38/Rab32"/>
</dbReference>
<dbReference type="InterPro" id="IPR005225">
    <property type="entry name" value="Small_GTP-bd"/>
</dbReference>
<evidence type="ECO:0000313" key="8">
    <source>
        <dbReference type="Ensembl" id="ENSOTSP00005047473.2"/>
    </source>
</evidence>
<accession>A0A8C8GEC8</accession>
<dbReference type="NCBIfam" id="TIGR00231">
    <property type="entry name" value="small_GTP"/>
    <property type="match status" value="1"/>
</dbReference>
<dbReference type="PRINTS" id="PR00449">
    <property type="entry name" value="RASTRNSFRMNG"/>
</dbReference>
<evidence type="ECO:0000256" key="2">
    <source>
        <dbReference type="ARBA" id="ARBA00022741"/>
    </source>
</evidence>
<dbReference type="InterPro" id="IPR027417">
    <property type="entry name" value="P-loop_NTPase"/>
</dbReference>
<dbReference type="PROSITE" id="PS51421">
    <property type="entry name" value="RAS"/>
    <property type="match status" value="1"/>
</dbReference>
<dbReference type="GO" id="GO:0008333">
    <property type="term" value="P:endosome to lysosome transport"/>
    <property type="evidence" value="ECO:0007669"/>
    <property type="project" value="TreeGrafter"/>
</dbReference>
<dbReference type="Ensembl" id="ENSOTST00005051613.2">
    <property type="protein sequence ID" value="ENSOTSP00005047473.2"/>
    <property type="gene ID" value="ENSOTSG00005022980.2"/>
</dbReference>
<keyword evidence="2 7" id="KW-0547">Nucleotide-binding</keyword>
<dbReference type="CDD" id="cd04107">
    <property type="entry name" value="Rab32_Rab38"/>
    <property type="match status" value="1"/>
</dbReference>
<evidence type="ECO:0000256" key="1">
    <source>
        <dbReference type="ARBA" id="ARBA00006270"/>
    </source>
</evidence>
<dbReference type="PROSITE" id="PS51419">
    <property type="entry name" value="RAB"/>
    <property type="match status" value="1"/>
</dbReference>
<keyword evidence="9" id="KW-1185">Reference proteome</keyword>
<dbReference type="GO" id="GO:0005770">
    <property type="term" value="C:late endosome"/>
    <property type="evidence" value="ECO:0007669"/>
    <property type="project" value="TreeGrafter"/>
</dbReference>
<evidence type="ECO:0000256" key="3">
    <source>
        <dbReference type="ARBA" id="ARBA00023134"/>
    </source>
</evidence>
<dbReference type="GO" id="GO:0016020">
    <property type="term" value="C:membrane"/>
    <property type="evidence" value="ECO:0007669"/>
    <property type="project" value="UniProtKB-SubCell"/>
</dbReference>
<evidence type="ECO:0000256" key="5">
    <source>
        <dbReference type="ARBA" id="ARBA00023289"/>
    </source>
</evidence>
<keyword evidence="4 7" id="KW-0449">Lipoprotein</keyword>
<dbReference type="InterPro" id="IPR036397">
    <property type="entry name" value="RNaseH_sf"/>
</dbReference>
<reference evidence="8" key="1">
    <citation type="submission" date="2025-08" db="UniProtKB">
        <authorList>
            <consortium name="Ensembl"/>
        </authorList>
    </citation>
    <scope>IDENTIFICATION</scope>
</reference>
<comment type="function">
    <text evidence="7">The small GTPases Rab are key regulators in vesicle trafficking.</text>
</comment>